<evidence type="ECO:0000313" key="3">
    <source>
        <dbReference type="EMBL" id="MBP1996132.1"/>
    </source>
</evidence>
<gene>
    <name evidence="3" type="ORF">J2Z66_007776</name>
</gene>
<sequence length="116" mass="13742">MFDIQVNDRGQITIPKQLRDQVNIFPNDNLKIDIDEHGRLVLYKKDLIDDLEDLIKRDLINEGYAEEDFAEKILERKKELAKSLMKMVEESDEEFERGEFTSLEDLKKELNNEGRL</sequence>
<dbReference type="SMART" id="SM00966">
    <property type="entry name" value="SpoVT_AbrB"/>
    <property type="match status" value="1"/>
</dbReference>
<dbReference type="EMBL" id="JAGGLB010000044">
    <property type="protein sequence ID" value="MBP1996132.1"/>
    <property type="molecule type" value="Genomic_DNA"/>
</dbReference>
<comment type="caution">
    <text evidence="3">The sequence shown here is derived from an EMBL/GenBank/DDBJ whole genome shotgun (WGS) entry which is preliminary data.</text>
</comment>
<protein>
    <submittedName>
        <fullName evidence="3">AbrB family looped-hinge helix DNA binding protein</fullName>
    </submittedName>
</protein>
<name>A0ABS4J8F4_9BACL</name>
<dbReference type="Gene3D" id="2.10.260.10">
    <property type="match status" value="1"/>
</dbReference>
<dbReference type="Pfam" id="PF04014">
    <property type="entry name" value="MazE_antitoxin"/>
    <property type="match status" value="1"/>
</dbReference>
<dbReference type="RefSeq" id="WP_209978264.1">
    <property type="nucleotide sequence ID" value="NZ_JAGGLB010000044.1"/>
</dbReference>
<keyword evidence="4" id="KW-1185">Reference proteome</keyword>
<evidence type="ECO:0000259" key="2">
    <source>
        <dbReference type="PROSITE" id="PS51740"/>
    </source>
</evidence>
<feature type="domain" description="SpoVT-AbrB" evidence="2">
    <location>
        <begin position="1"/>
        <end position="47"/>
    </location>
</feature>
<dbReference type="Proteomes" id="UP001519287">
    <property type="component" value="Unassembled WGS sequence"/>
</dbReference>
<dbReference type="InterPro" id="IPR007159">
    <property type="entry name" value="SpoVT-AbrB_dom"/>
</dbReference>
<dbReference type="InterPro" id="IPR037914">
    <property type="entry name" value="SpoVT-AbrB_sf"/>
</dbReference>
<evidence type="ECO:0000313" key="4">
    <source>
        <dbReference type="Proteomes" id="UP001519287"/>
    </source>
</evidence>
<organism evidence="3 4">
    <name type="scientific">Paenibacillus eucommiae</name>
    <dbReference type="NCBI Taxonomy" id="1355755"/>
    <lineage>
        <taxon>Bacteria</taxon>
        <taxon>Bacillati</taxon>
        <taxon>Bacillota</taxon>
        <taxon>Bacilli</taxon>
        <taxon>Bacillales</taxon>
        <taxon>Paenibacillaceae</taxon>
        <taxon>Paenibacillus</taxon>
    </lineage>
</organism>
<accession>A0ABS4J8F4</accession>
<keyword evidence="1" id="KW-0238">DNA-binding</keyword>
<dbReference type="NCBIfam" id="TIGR01439">
    <property type="entry name" value="lp_hng_hel_AbrB"/>
    <property type="match status" value="1"/>
</dbReference>
<reference evidence="3 4" key="1">
    <citation type="submission" date="2021-03" db="EMBL/GenBank/DDBJ databases">
        <title>Genomic Encyclopedia of Type Strains, Phase IV (KMG-IV): sequencing the most valuable type-strain genomes for metagenomic binning, comparative biology and taxonomic classification.</title>
        <authorList>
            <person name="Goeker M."/>
        </authorList>
    </citation>
    <scope>NUCLEOTIDE SEQUENCE [LARGE SCALE GENOMIC DNA]</scope>
    <source>
        <strain evidence="3 4">DSM 26048</strain>
    </source>
</reference>
<dbReference type="SUPFAM" id="SSF89447">
    <property type="entry name" value="AbrB/MazE/MraZ-like"/>
    <property type="match status" value="1"/>
</dbReference>
<evidence type="ECO:0000256" key="1">
    <source>
        <dbReference type="PROSITE-ProRule" id="PRU01076"/>
    </source>
</evidence>
<proteinExistence type="predicted"/>
<dbReference type="PROSITE" id="PS51740">
    <property type="entry name" value="SPOVT_ABRB"/>
    <property type="match status" value="1"/>
</dbReference>